<evidence type="ECO:0000256" key="1">
    <source>
        <dbReference type="SAM" id="Phobius"/>
    </source>
</evidence>
<accession>A0AA38PIY9</accession>
<feature type="transmembrane region" description="Helical" evidence="1">
    <location>
        <begin position="24"/>
        <end position="43"/>
    </location>
</feature>
<evidence type="ECO:0000313" key="2">
    <source>
        <dbReference type="EMBL" id="KAJ3843815.1"/>
    </source>
</evidence>
<dbReference type="Proteomes" id="UP001163846">
    <property type="component" value="Unassembled WGS sequence"/>
</dbReference>
<sequence>MTLLSPVVSVFSYALEPIAPFTWFGLRISTLDVVAAFRLCLVLRQIREDLYRKHVKIHGHTSVEARSFIRSASTVLTVVFGGEALTCPYLMIPPSFMVSGIVPMFYTVIQAIVDTVPSVPEMFFAMELPLSVFDGFSRTFLLCDLIPPMVTMNPSPIISASPWTLLVTSLVTANGGFFLTNLLSFMNPTPLALQTPPELQAYGWTTADLWCAPLVTGIYALLTHAQPFWAESHALLTELIGMNVQGKPVEPVDAETARAFCALLLACLFSGRTVKNFTNYFDRPVKAIQGKLKQEPKLKTQ</sequence>
<dbReference type="AlphaFoldDB" id="A0AA38PIY9"/>
<organism evidence="2 3">
    <name type="scientific">Lentinula raphanica</name>
    <dbReference type="NCBI Taxonomy" id="153919"/>
    <lineage>
        <taxon>Eukaryota</taxon>
        <taxon>Fungi</taxon>
        <taxon>Dikarya</taxon>
        <taxon>Basidiomycota</taxon>
        <taxon>Agaricomycotina</taxon>
        <taxon>Agaricomycetes</taxon>
        <taxon>Agaricomycetidae</taxon>
        <taxon>Agaricales</taxon>
        <taxon>Marasmiineae</taxon>
        <taxon>Omphalotaceae</taxon>
        <taxon>Lentinula</taxon>
    </lineage>
</organism>
<keyword evidence="1" id="KW-0472">Membrane</keyword>
<keyword evidence="3" id="KW-1185">Reference proteome</keyword>
<reference evidence="2" key="1">
    <citation type="submission" date="2022-08" db="EMBL/GenBank/DDBJ databases">
        <authorList>
            <consortium name="DOE Joint Genome Institute"/>
            <person name="Min B."/>
            <person name="Riley R."/>
            <person name="Sierra-Patev S."/>
            <person name="Naranjo-Ortiz M."/>
            <person name="Looney B."/>
            <person name="Konkel Z."/>
            <person name="Slot J.C."/>
            <person name="Sakamoto Y."/>
            <person name="Steenwyk J.L."/>
            <person name="Rokas A."/>
            <person name="Carro J."/>
            <person name="Camarero S."/>
            <person name="Ferreira P."/>
            <person name="Molpeceres G."/>
            <person name="Ruiz-Duenas F.J."/>
            <person name="Serrano A."/>
            <person name="Henrissat B."/>
            <person name="Drula E."/>
            <person name="Hughes K.W."/>
            <person name="Mata J.L."/>
            <person name="Ishikawa N.K."/>
            <person name="Vargas-Isla R."/>
            <person name="Ushijima S."/>
            <person name="Smith C.A."/>
            <person name="Ahrendt S."/>
            <person name="Andreopoulos W."/>
            <person name="He G."/>
            <person name="Labutti K."/>
            <person name="Lipzen A."/>
            <person name="Ng V."/>
            <person name="Sandor L."/>
            <person name="Barry K."/>
            <person name="Martinez A.T."/>
            <person name="Xiao Y."/>
            <person name="Gibbons J.G."/>
            <person name="Terashima K."/>
            <person name="Hibbett D.S."/>
            <person name="Grigoriev I.V."/>
        </authorList>
    </citation>
    <scope>NUCLEOTIDE SEQUENCE</scope>
    <source>
        <strain evidence="2">TFB9207</strain>
    </source>
</reference>
<gene>
    <name evidence="2" type="ORF">F5878DRAFT_553410</name>
</gene>
<comment type="caution">
    <text evidence="2">The sequence shown here is derived from an EMBL/GenBank/DDBJ whole genome shotgun (WGS) entry which is preliminary data.</text>
</comment>
<protein>
    <submittedName>
        <fullName evidence="2">Uncharacterized protein</fullName>
    </submittedName>
</protein>
<name>A0AA38PIY9_9AGAR</name>
<evidence type="ECO:0000313" key="3">
    <source>
        <dbReference type="Proteomes" id="UP001163846"/>
    </source>
</evidence>
<keyword evidence="1" id="KW-0812">Transmembrane</keyword>
<keyword evidence="1" id="KW-1133">Transmembrane helix</keyword>
<dbReference type="EMBL" id="MU805967">
    <property type="protein sequence ID" value="KAJ3843815.1"/>
    <property type="molecule type" value="Genomic_DNA"/>
</dbReference>
<proteinExistence type="predicted"/>